<gene>
    <name evidence="1" type="ORF">BOTBODRAFT_146109</name>
</gene>
<organism evidence="1 2">
    <name type="scientific">Botryobasidium botryosum (strain FD-172 SS1)</name>
    <dbReference type="NCBI Taxonomy" id="930990"/>
    <lineage>
        <taxon>Eukaryota</taxon>
        <taxon>Fungi</taxon>
        <taxon>Dikarya</taxon>
        <taxon>Basidiomycota</taxon>
        <taxon>Agaricomycotina</taxon>
        <taxon>Agaricomycetes</taxon>
        <taxon>Cantharellales</taxon>
        <taxon>Botryobasidiaceae</taxon>
        <taxon>Botryobasidium</taxon>
    </lineage>
</organism>
<dbReference type="AlphaFoldDB" id="A0A067MCH7"/>
<proteinExistence type="predicted"/>
<evidence type="ECO:0000313" key="2">
    <source>
        <dbReference type="Proteomes" id="UP000027195"/>
    </source>
</evidence>
<dbReference type="Proteomes" id="UP000027195">
    <property type="component" value="Unassembled WGS sequence"/>
</dbReference>
<dbReference type="EMBL" id="KL198043">
    <property type="protein sequence ID" value="KDQ13458.1"/>
    <property type="molecule type" value="Genomic_DNA"/>
</dbReference>
<reference evidence="2" key="1">
    <citation type="journal article" date="2014" name="Proc. Natl. Acad. Sci. U.S.A.">
        <title>Extensive sampling of basidiomycete genomes demonstrates inadequacy of the white-rot/brown-rot paradigm for wood decay fungi.</title>
        <authorList>
            <person name="Riley R."/>
            <person name="Salamov A.A."/>
            <person name="Brown D.W."/>
            <person name="Nagy L.G."/>
            <person name="Floudas D."/>
            <person name="Held B.W."/>
            <person name="Levasseur A."/>
            <person name="Lombard V."/>
            <person name="Morin E."/>
            <person name="Otillar R."/>
            <person name="Lindquist E.A."/>
            <person name="Sun H."/>
            <person name="LaButti K.M."/>
            <person name="Schmutz J."/>
            <person name="Jabbour D."/>
            <person name="Luo H."/>
            <person name="Baker S.E."/>
            <person name="Pisabarro A.G."/>
            <person name="Walton J.D."/>
            <person name="Blanchette R.A."/>
            <person name="Henrissat B."/>
            <person name="Martin F."/>
            <person name="Cullen D."/>
            <person name="Hibbett D.S."/>
            <person name="Grigoriev I.V."/>
        </authorList>
    </citation>
    <scope>NUCLEOTIDE SEQUENCE [LARGE SCALE GENOMIC DNA]</scope>
    <source>
        <strain evidence="2">FD-172 SS1</strain>
    </source>
</reference>
<sequence>MYWHSASLISTKACYSNTLTKLRNGPHVLGVGKGVCAAPGVCIWNGGMDGRRQWTAVGAAMIGEDLGSVAWGSRNIVAVGNNARCGGLRIWRLSDVGRDNGGWSGLPKAGKTADEILYDTGALIRRLACLRGTMIEDGCELDAIDWQLAR</sequence>
<dbReference type="InParanoid" id="A0A067MCH7"/>
<accession>A0A067MCH7</accession>
<keyword evidence="2" id="KW-1185">Reference proteome</keyword>
<name>A0A067MCH7_BOTB1</name>
<dbReference type="HOGENOM" id="CLU_1740209_0_0_1"/>
<protein>
    <submittedName>
        <fullName evidence="1">Uncharacterized protein</fullName>
    </submittedName>
</protein>
<evidence type="ECO:0000313" key="1">
    <source>
        <dbReference type="EMBL" id="KDQ13458.1"/>
    </source>
</evidence>